<dbReference type="RefSeq" id="WP_247260843.1">
    <property type="nucleotide sequence ID" value="NZ_JALJQZ010000012.1"/>
</dbReference>
<feature type="transmembrane region" description="Helical" evidence="1">
    <location>
        <begin position="41"/>
        <end position="65"/>
    </location>
</feature>
<evidence type="ECO:0000313" key="3">
    <source>
        <dbReference type="EMBL" id="MFC3968034.1"/>
    </source>
</evidence>
<gene>
    <name evidence="3" type="ORF">ACFOVS_07800</name>
</gene>
<keyword evidence="4" id="KW-1185">Reference proteome</keyword>
<dbReference type="Pfam" id="PF13386">
    <property type="entry name" value="DsbD_2"/>
    <property type="match status" value="1"/>
</dbReference>
<protein>
    <submittedName>
        <fullName evidence="3">Cytochrome c biogenesis CcdA family protein</fullName>
    </submittedName>
</protein>
<name>A0ABV8E8L6_9HYPH</name>
<evidence type="ECO:0000256" key="1">
    <source>
        <dbReference type="SAM" id="Phobius"/>
    </source>
</evidence>
<feature type="transmembrane region" description="Helical" evidence="1">
    <location>
        <begin position="71"/>
        <end position="92"/>
    </location>
</feature>
<feature type="domain" description="Urease accessory protein UreH-like transmembrane" evidence="2">
    <location>
        <begin position="10"/>
        <end position="203"/>
    </location>
</feature>
<feature type="transmembrane region" description="Helical" evidence="1">
    <location>
        <begin position="154"/>
        <end position="175"/>
    </location>
</feature>
<feature type="transmembrane region" description="Helical" evidence="1">
    <location>
        <begin position="6"/>
        <end position="29"/>
    </location>
</feature>
<accession>A0ABV8E8L6</accession>
<dbReference type="EMBL" id="JBHSBD010000028">
    <property type="protein sequence ID" value="MFC3968034.1"/>
    <property type="molecule type" value="Genomic_DNA"/>
</dbReference>
<keyword evidence="1" id="KW-0812">Transmembrane</keyword>
<keyword evidence="1" id="KW-0472">Membrane</keyword>
<dbReference type="InterPro" id="IPR051790">
    <property type="entry name" value="Cytochrome_c-biogenesis_DsbD"/>
</dbReference>
<proteinExistence type="predicted"/>
<keyword evidence="1" id="KW-1133">Transmembrane helix</keyword>
<sequence length="239" mass="24866">MLTGITFAGLAGILSVLSPCVLPLVPIVLASAANRHRLGPLALAAGLAVSFVVVGLFVALVGFGLGLDFGLFRSAGAIIMILIGAVMVMPALQARLALAAGPVGSWTEKRFGGFDESGWQGQFGVGLLLGTVWSPCIGPTLGAASLMAARGENLGQVIVTMLAFGIGAALPLLVLGTVSRDLFSRTRDRMLRAGRWLKAILGIMLIVIGSLILTGMDKRLETKLIEASPAWLTDLTTRF</sequence>
<dbReference type="Proteomes" id="UP001595697">
    <property type="component" value="Unassembled WGS sequence"/>
</dbReference>
<dbReference type="PANTHER" id="PTHR31272">
    <property type="entry name" value="CYTOCHROME C-TYPE BIOGENESIS PROTEIN HI_1454-RELATED"/>
    <property type="match status" value="1"/>
</dbReference>
<reference evidence="4" key="1">
    <citation type="journal article" date="2019" name="Int. J. Syst. Evol. Microbiol.">
        <title>The Global Catalogue of Microorganisms (GCM) 10K type strain sequencing project: providing services to taxonomists for standard genome sequencing and annotation.</title>
        <authorList>
            <consortium name="The Broad Institute Genomics Platform"/>
            <consortium name="The Broad Institute Genome Sequencing Center for Infectious Disease"/>
            <person name="Wu L."/>
            <person name="Ma J."/>
        </authorList>
    </citation>
    <scope>NUCLEOTIDE SEQUENCE [LARGE SCALE GENOMIC DNA]</scope>
    <source>
        <strain evidence="4">TBRC 5781</strain>
    </source>
</reference>
<dbReference type="InterPro" id="IPR039447">
    <property type="entry name" value="UreH-like_TM_dom"/>
</dbReference>
<organism evidence="3 4">
    <name type="scientific">Rhizobium lemnae</name>
    <dbReference type="NCBI Taxonomy" id="1214924"/>
    <lineage>
        <taxon>Bacteria</taxon>
        <taxon>Pseudomonadati</taxon>
        <taxon>Pseudomonadota</taxon>
        <taxon>Alphaproteobacteria</taxon>
        <taxon>Hyphomicrobiales</taxon>
        <taxon>Rhizobiaceae</taxon>
        <taxon>Rhizobium/Agrobacterium group</taxon>
        <taxon>Rhizobium</taxon>
    </lineage>
</organism>
<feature type="transmembrane region" description="Helical" evidence="1">
    <location>
        <begin position="196"/>
        <end position="216"/>
    </location>
</feature>
<evidence type="ECO:0000259" key="2">
    <source>
        <dbReference type="Pfam" id="PF13386"/>
    </source>
</evidence>
<dbReference type="PANTHER" id="PTHR31272:SF9">
    <property type="entry name" value="BLL1027 PROTEIN"/>
    <property type="match status" value="1"/>
</dbReference>
<evidence type="ECO:0000313" key="4">
    <source>
        <dbReference type="Proteomes" id="UP001595697"/>
    </source>
</evidence>
<comment type="caution">
    <text evidence="3">The sequence shown here is derived from an EMBL/GenBank/DDBJ whole genome shotgun (WGS) entry which is preliminary data.</text>
</comment>